<accession>A0AAE0XJY5</accession>
<feature type="region of interest" description="Disordered" evidence="4">
    <location>
        <begin position="174"/>
        <end position="205"/>
    </location>
</feature>
<dbReference type="InterPro" id="IPR010756">
    <property type="entry name" value="Tls1-like"/>
</dbReference>
<gene>
    <name evidence="5" type="ORF">B0T22DRAFT_453138</name>
</gene>
<proteinExistence type="inferred from homology"/>
<evidence type="ECO:0000256" key="4">
    <source>
        <dbReference type="SAM" id="MobiDB-lite"/>
    </source>
</evidence>
<dbReference type="PANTHER" id="PTHR13486">
    <property type="entry name" value="TELOMERE LENGTH AND SILENCING PROTEIN 1 TLS1 FAMILY MEMBER"/>
    <property type="match status" value="1"/>
</dbReference>
<dbReference type="EMBL" id="JAULSO010000001">
    <property type="protein sequence ID" value="KAK3694666.1"/>
    <property type="molecule type" value="Genomic_DNA"/>
</dbReference>
<protein>
    <recommendedName>
        <fullName evidence="7">Hepatocellular carcinoma-associated antigen 59-domain-containing protein</fullName>
    </recommendedName>
</protein>
<feature type="compositionally biased region" description="Low complexity" evidence="4">
    <location>
        <begin position="42"/>
        <end position="55"/>
    </location>
</feature>
<name>A0AAE0XJY5_9PEZI</name>
<feature type="region of interest" description="Disordered" evidence="4">
    <location>
        <begin position="337"/>
        <end position="394"/>
    </location>
</feature>
<evidence type="ECO:0000256" key="1">
    <source>
        <dbReference type="ARBA" id="ARBA00004123"/>
    </source>
</evidence>
<dbReference type="PANTHER" id="PTHR13486:SF2">
    <property type="entry name" value="SPLICING FACTOR C9ORF78"/>
    <property type="match status" value="1"/>
</dbReference>
<evidence type="ECO:0008006" key="7">
    <source>
        <dbReference type="Google" id="ProtNLM"/>
    </source>
</evidence>
<dbReference type="Pfam" id="PF07052">
    <property type="entry name" value="Hep_59"/>
    <property type="match status" value="1"/>
</dbReference>
<sequence length="394" mass="43080">MSSPGPETVSEPQVVFRPGKKRKIYRQRAEEEPPASDEGLVATTATPPTATAATARKPSSGDDDDEGETGLSVAEALRLRNARKHRHGGVGFRAGPLSHSDVNSGANAHDENTEQGMVLHDGADGQRPEESAILGGITMRFAPQTGLVGELVNKNMEEYIESELARRKRLAAENRTGYDDQHPGSTTVKAAAGPGPSTFTGASASGVPVESQRVLHGKLLEIDLGDETRERNVAMTERARRRLQGHSVDDPDEDDDDNTRAGKVRIGRDGKPWRPKNRRGSDDIKRDQLVEEFLSENRLDIYDVSSEQPAAGAELDGDEAAADDRIAEEFRRQFMDAMSQRHRRRRPAVNAAPKPAAKTNPDEILRGPKLGGSRNARAAMRDKLLKEQEAKNRR</sequence>
<keyword evidence="6" id="KW-1185">Reference proteome</keyword>
<evidence type="ECO:0000313" key="6">
    <source>
        <dbReference type="Proteomes" id="UP001270362"/>
    </source>
</evidence>
<reference evidence="5" key="2">
    <citation type="submission" date="2023-06" db="EMBL/GenBank/DDBJ databases">
        <authorList>
            <consortium name="Lawrence Berkeley National Laboratory"/>
            <person name="Haridas S."/>
            <person name="Hensen N."/>
            <person name="Bonometti L."/>
            <person name="Westerberg I."/>
            <person name="Brannstrom I.O."/>
            <person name="Guillou S."/>
            <person name="Cros-Aarteil S."/>
            <person name="Calhoun S."/>
            <person name="Kuo A."/>
            <person name="Mondo S."/>
            <person name="Pangilinan J."/>
            <person name="Riley R."/>
            <person name="Labutti K."/>
            <person name="Andreopoulos B."/>
            <person name="Lipzen A."/>
            <person name="Chen C."/>
            <person name="Yanf M."/>
            <person name="Daum C."/>
            <person name="Ng V."/>
            <person name="Clum A."/>
            <person name="Steindorff A."/>
            <person name="Ohm R."/>
            <person name="Martin F."/>
            <person name="Silar P."/>
            <person name="Natvig D."/>
            <person name="Lalanne C."/>
            <person name="Gautier V."/>
            <person name="Ament-Velasquez S.L."/>
            <person name="Kruys A."/>
            <person name="Hutchinson M.I."/>
            <person name="Powell A.J."/>
            <person name="Barry K."/>
            <person name="Miller A.N."/>
            <person name="Grigoriev I.V."/>
            <person name="Debuchy R."/>
            <person name="Gladieux P."/>
            <person name="Thoren M.H."/>
            <person name="Johannesson H."/>
        </authorList>
    </citation>
    <scope>NUCLEOTIDE SEQUENCE</scope>
    <source>
        <strain evidence="5">CBS 314.62</strain>
    </source>
</reference>
<dbReference type="AlphaFoldDB" id="A0AAE0XJY5"/>
<comment type="subcellular location">
    <subcellularLocation>
        <location evidence="1">Nucleus</location>
    </subcellularLocation>
</comment>
<feature type="compositionally biased region" description="Basic and acidic residues" evidence="4">
    <location>
        <begin position="379"/>
        <end position="394"/>
    </location>
</feature>
<dbReference type="Proteomes" id="UP001270362">
    <property type="component" value="Unassembled WGS sequence"/>
</dbReference>
<dbReference type="GO" id="GO:0005681">
    <property type="term" value="C:spliceosomal complex"/>
    <property type="evidence" value="ECO:0007669"/>
    <property type="project" value="TreeGrafter"/>
</dbReference>
<comment type="similarity">
    <text evidence="2">Belongs to the TLS1 family.</text>
</comment>
<evidence type="ECO:0000256" key="3">
    <source>
        <dbReference type="ARBA" id="ARBA00023242"/>
    </source>
</evidence>
<feature type="compositionally biased region" description="Low complexity" evidence="4">
    <location>
        <begin position="348"/>
        <end position="357"/>
    </location>
</feature>
<evidence type="ECO:0000256" key="2">
    <source>
        <dbReference type="ARBA" id="ARBA00007643"/>
    </source>
</evidence>
<comment type="caution">
    <text evidence="5">The sequence shown here is derived from an EMBL/GenBank/DDBJ whole genome shotgun (WGS) entry which is preliminary data.</text>
</comment>
<reference evidence="5" key="1">
    <citation type="journal article" date="2023" name="Mol. Phylogenet. Evol.">
        <title>Genome-scale phylogeny and comparative genomics of the fungal order Sordariales.</title>
        <authorList>
            <person name="Hensen N."/>
            <person name="Bonometti L."/>
            <person name="Westerberg I."/>
            <person name="Brannstrom I.O."/>
            <person name="Guillou S."/>
            <person name="Cros-Aarteil S."/>
            <person name="Calhoun S."/>
            <person name="Haridas S."/>
            <person name="Kuo A."/>
            <person name="Mondo S."/>
            <person name="Pangilinan J."/>
            <person name="Riley R."/>
            <person name="LaButti K."/>
            <person name="Andreopoulos B."/>
            <person name="Lipzen A."/>
            <person name="Chen C."/>
            <person name="Yan M."/>
            <person name="Daum C."/>
            <person name="Ng V."/>
            <person name="Clum A."/>
            <person name="Steindorff A."/>
            <person name="Ohm R.A."/>
            <person name="Martin F."/>
            <person name="Silar P."/>
            <person name="Natvig D.O."/>
            <person name="Lalanne C."/>
            <person name="Gautier V."/>
            <person name="Ament-Velasquez S.L."/>
            <person name="Kruys A."/>
            <person name="Hutchinson M.I."/>
            <person name="Powell A.J."/>
            <person name="Barry K."/>
            <person name="Miller A.N."/>
            <person name="Grigoriev I.V."/>
            <person name="Debuchy R."/>
            <person name="Gladieux P."/>
            <person name="Hiltunen Thoren M."/>
            <person name="Johannesson H."/>
        </authorList>
    </citation>
    <scope>NUCLEOTIDE SEQUENCE</scope>
    <source>
        <strain evidence="5">CBS 314.62</strain>
    </source>
</reference>
<feature type="region of interest" description="Disordered" evidence="4">
    <location>
        <begin position="238"/>
        <end position="284"/>
    </location>
</feature>
<keyword evidence="3" id="KW-0539">Nucleus</keyword>
<dbReference type="GO" id="GO:0000398">
    <property type="term" value="P:mRNA splicing, via spliceosome"/>
    <property type="evidence" value="ECO:0007669"/>
    <property type="project" value="TreeGrafter"/>
</dbReference>
<organism evidence="5 6">
    <name type="scientific">Podospora appendiculata</name>
    <dbReference type="NCBI Taxonomy" id="314037"/>
    <lineage>
        <taxon>Eukaryota</taxon>
        <taxon>Fungi</taxon>
        <taxon>Dikarya</taxon>
        <taxon>Ascomycota</taxon>
        <taxon>Pezizomycotina</taxon>
        <taxon>Sordariomycetes</taxon>
        <taxon>Sordariomycetidae</taxon>
        <taxon>Sordariales</taxon>
        <taxon>Podosporaceae</taxon>
        <taxon>Podospora</taxon>
    </lineage>
</organism>
<evidence type="ECO:0000313" key="5">
    <source>
        <dbReference type="EMBL" id="KAK3694666.1"/>
    </source>
</evidence>
<feature type="region of interest" description="Disordered" evidence="4">
    <location>
        <begin position="1"/>
        <end position="109"/>
    </location>
</feature>